<dbReference type="GeneID" id="36515258"/>
<organism evidence="2 3">
    <name type="scientific">Wickerhamiella sorbophila</name>
    <dbReference type="NCBI Taxonomy" id="45607"/>
    <lineage>
        <taxon>Eukaryota</taxon>
        <taxon>Fungi</taxon>
        <taxon>Dikarya</taxon>
        <taxon>Ascomycota</taxon>
        <taxon>Saccharomycotina</taxon>
        <taxon>Dipodascomycetes</taxon>
        <taxon>Dipodascales</taxon>
        <taxon>Trichomonascaceae</taxon>
        <taxon>Wickerhamiella</taxon>
    </lineage>
</organism>
<name>A0A2T0FG06_9ASCO</name>
<feature type="region of interest" description="Disordered" evidence="1">
    <location>
        <begin position="215"/>
        <end position="252"/>
    </location>
</feature>
<dbReference type="AlphaFoldDB" id="A0A2T0FG06"/>
<dbReference type="InterPro" id="IPR018818">
    <property type="entry name" value="Stb3"/>
</dbReference>
<dbReference type="STRING" id="45607.A0A2T0FG06"/>
<feature type="compositionally biased region" description="Polar residues" evidence="1">
    <location>
        <begin position="1"/>
        <end position="21"/>
    </location>
</feature>
<evidence type="ECO:0000313" key="2">
    <source>
        <dbReference type="EMBL" id="PRT53889.1"/>
    </source>
</evidence>
<keyword evidence="3" id="KW-1185">Reference proteome</keyword>
<dbReference type="Pfam" id="PF10330">
    <property type="entry name" value="Stb3"/>
    <property type="match status" value="1"/>
</dbReference>
<feature type="compositionally biased region" description="Polar residues" evidence="1">
    <location>
        <begin position="51"/>
        <end position="64"/>
    </location>
</feature>
<dbReference type="GO" id="GO:0005634">
    <property type="term" value="C:nucleus"/>
    <property type="evidence" value="ECO:0007669"/>
    <property type="project" value="TreeGrafter"/>
</dbReference>
<comment type="caution">
    <text evidence="2">The sequence shown here is derived from an EMBL/GenBank/DDBJ whole genome shotgun (WGS) entry which is preliminary data.</text>
</comment>
<accession>A0A2T0FG06</accession>
<dbReference type="OrthoDB" id="5391991at2759"/>
<feature type="region of interest" description="Disordered" evidence="1">
    <location>
        <begin position="1"/>
        <end position="112"/>
    </location>
</feature>
<evidence type="ECO:0000256" key="1">
    <source>
        <dbReference type="SAM" id="MobiDB-lite"/>
    </source>
</evidence>
<dbReference type="GO" id="GO:0043565">
    <property type="term" value="F:sequence-specific DNA binding"/>
    <property type="evidence" value="ECO:0007669"/>
    <property type="project" value="TreeGrafter"/>
</dbReference>
<dbReference type="EMBL" id="NDIQ01000001">
    <property type="protein sequence ID" value="PRT53889.1"/>
    <property type="molecule type" value="Genomic_DNA"/>
</dbReference>
<reference evidence="2 3" key="1">
    <citation type="submission" date="2017-04" db="EMBL/GenBank/DDBJ databases">
        <title>Genome sequencing of [Candida] sorbophila.</title>
        <authorList>
            <person name="Ahn J.O."/>
        </authorList>
    </citation>
    <scope>NUCLEOTIDE SEQUENCE [LARGE SCALE GENOMIC DNA]</scope>
    <source>
        <strain evidence="2 3">DS02</strain>
    </source>
</reference>
<proteinExistence type="predicted"/>
<dbReference type="RefSeq" id="XP_024663835.1">
    <property type="nucleotide sequence ID" value="XM_024808067.1"/>
</dbReference>
<dbReference type="PANTHER" id="PTHR28164:SF1">
    <property type="entry name" value="PROTEIN STB3"/>
    <property type="match status" value="1"/>
</dbReference>
<dbReference type="PANTHER" id="PTHR28164">
    <property type="entry name" value="PROTEIN STB3"/>
    <property type="match status" value="1"/>
</dbReference>
<evidence type="ECO:0008006" key="4">
    <source>
        <dbReference type="Google" id="ProtNLM"/>
    </source>
</evidence>
<evidence type="ECO:0000313" key="3">
    <source>
        <dbReference type="Proteomes" id="UP000238350"/>
    </source>
</evidence>
<dbReference type="Proteomes" id="UP000238350">
    <property type="component" value="Unassembled WGS sequence"/>
</dbReference>
<feature type="compositionally biased region" description="Polar residues" evidence="1">
    <location>
        <begin position="223"/>
        <end position="250"/>
    </location>
</feature>
<feature type="region of interest" description="Disordered" evidence="1">
    <location>
        <begin position="310"/>
        <end position="340"/>
    </location>
</feature>
<feature type="compositionally biased region" description="Acidic residues" evidence="1">
    <location>
        <begin position="317"/>
        <end position="327"/>
    </location>
</feature>
<dbReference type="GO" id="GO:0000432">
    <property type="term" value="P:positive regulation of transcription from RNA polymerase II promoter by glucose"/>
    <property type="evidence" value="ECO:0007669"/>
    <property type="project" value="TreeGrafter"/>
</dbReference>
<sequence length="369" mass="39576">MATGNLRSVQGLQYDQQNLGEQHNLPRPQPPAPIAAPVAPLPHHSRGSLPGNESRSSGTRSGTPLSVPPPTAPIQVNIMQKNRPERRRHSSNSGGVRPKLSQLTASSSLSGRRALSPNAIASAPGKPLNTHSPVALAAAAAVTPEKIGRLLQAQGPLAIRHITAHLAQTIPGFGDLSLSKQRRLIIAVLDNGDTKKGITFDKVGWGRWAVREAAPGSLGRADPSSTNAEPVKSESSPGPWSTRSASLSNREGSRETLLARLLADSDRRTSISNQLPNHRLPLSPRLMAAASNEQAIEEDDIELAGEDLYKQGNDEAVFSDDDDDDDSDRAVERHDTDEEDWQRIGPAGLRMASPREQEAIQALVQLRSI</sequence>
<protein>
    <recommendedName>
        <fullName evidence="4">Protein STB3</fullName>
    </recommendedName>
</protein>
<gene>
    <name evidence="2" type="ORF">B9G98_01509</name>
</gene>